<dbReference type="AlphaFoldDB" id="A0A2Z4FM46"/>
<reference evidence="2 3" key="1">
    <citation type="submission" date="2018-06" db="EMBL/GenBank/DDBJ databases">
        <title>Lujinxingia sediminis gen. nov. sp. nov., a new facultative anaerobic member of the class Deltaproteobacteria, and proposal of Lujinxingaceae fam. nov.</title>
        <authorList>
            <person name="Guo L.-Y."/>
            <person name="Li C.-M."/>
            <person name="Wang S."/>
            <person name="Du Z.-J."/>
        </authorList>
    </citation>
    <scope>NUCLEOTIDE SEQUENCE [LARGE SCALE GENOMIC DNA]</scope>
    <source>
        <strain evidence="2 3">FA350</strain>
    </source>
</reference>
<evidence type="ECO:0000256" key="1">
    <source>
        <dbReference type="SAM" id="MobiDB-lite"/>
    </source>
</evidence>
<evidence type="ECO:0000313" key="2">
    <source>
        <dbReference type="EMBL" id="AWV89910.1"/>
    </source>
</evidence>
<sequence length="423" mass="46413">MEHLNAPVDIVYLLDFIACIKEQSMTSPLRSCILLLVMFSFLGASFGCATSAAKPASTPAEAPRTEQRDALEPALAIFERYASYMPDDTALIVLVRTDLAARFAEETFYSPDEAVSQKRLDATRADFQRLLLTRLGIDPLSADFVMVVSSPEHDFLILDGEITTEFGTQKSIESQGYQARYINEDPEMPDDGFWVAALPEDDAVAVFDTPASFEAFAKNATTASSGLHNSALAPLYRELFSNTKTAPFSGAILFDAASKEEFASEHSVTLPDALAFHLGKELRVELRGDEQTLKGVHESVEKLRQEARETAAESYHSRCNDEPFEASVSISAYHLLRHYDDQLIVTPPAESLVYELPLPRHFLAFTIATSGIAGAVFFNHLDRLSEDAEQALLDQHRAEEPTGEEPPPTGESSDGAPADADQP</sequence>
<keyword evidence="3" id="KW-1185">Reference proteome</keyword>
<accession>A0A2Z4FM46</accession>
<proteinExistence type="predicted"/>
<dbReference type="Proteomes" id="UP000249799">
    <property type="component" value="Chromosome"/>
</dbReference>
<organism evidence="2 3">
    <name type="scientific">Bradymonas sediminis</name>
    <dbReference type="NCBI Taxonomy" id="1548548"/>
    <lineage>
        <taxon>Bacteria</taxon>
        <taxon>Deltaproteobacteria</taxon>
        <taxon>Bradymonadales</taxon>
        <taxon>Bradymonadaceae</taxon>
        <taxon>Bradymonas</taxon>
    </lineage>
</organism>
<dbReference type="EMBL" id="CP030032">
    <property type="protein sequence ID" value="AWV89910.1"/>
    <property type="molecule type" value="Genomic_DNA"/>
</dbReference>
<evidence type="ECO:0000313" key="3">
    <source>
        <dbReference type="Proteomes" id="UP000249799"/>
    </source>
</evidence>
<feature type="region of interest" description="Disordered" evidence="1">
    <location>
        <begin position="389"/>
        <end position="423"/>
    </location>
</feature>
<protein>
    <submittedName>
        <fullName evidence="2">Uncharacterized protein</fullName>
    </submittedName>
</protein>
<name>A0A2Z4FM46_9DELT</name>
<dbReference type="KEGG" id="bsed:DN745_11395"/>
<gene>
    <name evidence="2" type="ORF">DN745_11395</name>
</gene>